<accession>A0A9X0BGS1</accession>
<reference evidence="1" key="2">
    <citation type="journal article" date="2023" name="IMA Fungus">
        <title>Comparative genomic study of the Penicillium genus elucidates a diverse pangenome and 15 lateral gene transfer events.</title>
        <authorList>
            <person name="Petersen C."/>
            <person name="Sorensen T."/>
            <person name="Nielsen M.R."/>
            <person name="Sondergaard T.E."/>
            <person name="Sorensen J.L."/>
            <person name="Fitzpatrick D.A."/>
            <person name="Frisvad J.C."/>
            <person name="Nielsen K.L."/>
        </authorList>
    </citation>
    <scope>NUCLEOTIDE SEQUENCE</scope>
    <source>
        <strain evidence="1">IBT 17660</strain>
    </source>
</reference>
<comment type="caution">
    <text evidence="1">The sequence shown here is derived from an EMBL/GenBank/DDBJ whole genome shotgun (WGS) entry which is preliminary data.</text>
</comment>
<reference evidence="1" key="1">
    <citation type="submission" date="2022-12" db="EMBL/GenBank/DDBJ databases">
        <authorList>
            <person name="Petersen C."/>
        </authorList>
    </citation>
    <scope>NUCLEOTIDE SEQUENCE</scope>
    <source>
        <strain evidence="1">IBT 17660</strain>
    </source>
</reference>
<dbReference type="AlphaFoldDB" id="A0A9X0BGS1"/>
<organism evidence="1 2">
    <name type="scientific">Penicillium desertorum</name>
    <dbReference type="NCBI Taxonomy" id="1303715"/>
    <lineage>
        <taxon>Eukaryota</taxon>
        <taxon>Fungi</taxon>
        <taxon>Dikarya</taxon>
        <taxon>Ascomycota</taxon>
        <taxon>Pezizomycotina</taxon>
        <taxon>Eurotiomycetes</taxon>
        <taxon>Eurotiomycetidae</taxon>
        <taxon>Eurotiales</taxon>
        <taxon>Aspergillaceae</taxon>
        <taxon>Penicillium</taxon>
    </lineage>
</organism>
<evidence type="ECO:0000313" key="2">
    <source>
        <dbReference type="Proteomes" id="UP001147760"/>
    </source>
</evidence>
<protein>
    <submittedName>
        <fullName evidence="1">Uncharacterized protein</fullName>
    </submittedName>
</protein>
<dbReference type="OrthoDB" id="3034873at2759"/>
<sequence length="225" mass="25738">MTSRLLKPLAVFSRQSQSQQYIQSIKNLGDAWRTLSEEACTESERTTVIKTTFDFVLKVTTEPDNFTVEMMTIEPPSPKPELSNPPRHYRIFPDYGTDFLWRAVEDIREDEQGYTEAEEELASFPPSVLAMYDAWVEQYGDNWRRTVEDTQDYRAPVFSDRIEQVTWNVAGYMLAWRIVLGPGVGSVVYTPGSTDYLLERGNESVTKRFLGDQIELLAMGAKGLP</sequence>
<dbReference type="EMBL" id="JAPWDO010000009">
    <property type="protein sequence ID" value="KAJ5457183.1"/>
    <property type="molecule type" value="Genomic_DNA"/>
</dbReference>
<dbReference type="Proteomes" id="UP001147760">
    <property type="component" value="Unassembled WGS sequence"/>
</dbReference>
<evidence type="ECO:0000313" key="1">
    <source>
        <dbReference type="EMBL" id="KAJ5457183.1"/>
    </source>
</evidence>
<keyword evidence="2" id="KW-1185">Reference proteome</keyword>
<gene>
    <name evidence="1" type="ORF">N7530_012457</name>
</gene>
<name>A0A9X0BGS1_9EURO</name>
<proteinExistence type="predicted"/>